<keyword evidence="2" id="KW-0378">Hydrolase</keyword>
<evidence type="ECO:0000313" key="7">
    <source>
        <dbReference type="EMBL" id="MBB4137282.1"/>
    </source>
</evidence>
<evidence type="ECO:0000256" key="3">
    <source>
        <dbReference type="ARBA" id="ARBA00023026"/>
    </source>
</evidence>
<dbReference type="CDD" id="cd16013">
    <property type="entry name" value="AcpA"/>
    <property type="match status" value="1"/>
</dbReference>
<organism evidence="7 8">
    <name type="scientific">Gordonia humi</name>
    <dbReference type="NCBI Taxonomy" id="686429"/>
    <lineage>
        <taxon>Bacteria</taxon>
        <taxon>Bacillati</taxon>
        <taxon>Actinomycetota</taxon>
        <taxon>Actinomycetes</taxon>
        <taxon>Mycobacteriales</taxon>
        <taxon>Gordoniaceae</taxon>
        <taxon>Gordonia</taxon>
    </lineage>
</organism>
<dbReference type="GO" id="GO:0042578">
    <property type="term" value="F:phosphoric ester hydrolase activity"/>
    <property type="evidence" value="ECO:0007669"/>
    <property type="project" value="UniProtKB-ARBA"/>
</dbReference>
<evidence type="ECO:0000256" key="1">
    <source>
        <dbReference type="ARBA" id="ARBA00022525"/>
    </source>
</evidence>
<dbReference type="PANTHER" id="PTHR31956:SF1">
    <property type="entry name" value="NON-SPECIFIC PHOSPHOLIPASE C1"/>
    <property type="match status" value="1"/>
</dbReference>
<keyword evidence="5" id="KW-0472">Membrane</keyword>
<feature type="signal peptide" evidence="6">
    <location>
        <begin position="1"/>
        <end position="32"/>
    </location>
</feature>
<dbReference type="EMBL" id="JACIFP010000001">
    <property type="protein sequence ID" value="MBB4137282.1"/>
    <property type="molecule type" value="Genomic_DNA"/>
</dbReference>
<keyword evidence="6" id="KW-0732">Signal</keyword>
<keyword evidence="5" id="KW-0812">Transmembrane</keyword>
<accession>A0A840F080</accession>
<evidence type="ECO:0000313" key="8">
    <source>
        <dbReference type="Proteomes" id="UP000551501"/>
    </source>
</evidence>
<evidence type="ECO:0000256" key="4">
    <source>
        <dbReference type="SAM" id="MobiDB-lite"/>
    </source>
</evidence>
<reference evidence="7 8" key="1">
    <citation type="submission" date="2020-08" db="EMBL/GenBank/DDBJ databases">
        <title>Sequencing the genomes of 1000 actinobacteria strains.</title>
        <authorList>
            <person name="Klenk H.-P."/>
        </authorList>
    </citation>
    <scope>NUCLEOTIDE SEQUENCE [LARGE SCALE GENOMIC DNA]</scope>
    <source>
        <strain evidence="7 8">DSM 45298</strain>
    </source>
</reference>
<dbReference type="Gene3D" id="3.40.720.10">
    <property type="entry name" value="Alkaline Phosphatase, subunit A"/>
    <property type="match status" value="2"/>
</dbReference>
<keyword evidence="1" id="KW-0964">Secreted</keyword>
<dbReference type="InterPro" id="IPR007312">
    <property type="entry name" value="Phosphoesterase"/>
</dbReference>
<evidence type="ECO:0000256" key="6">
    <source>
        <dbReference type="SAM" id="SignalP"/>
    </source>
</evidence>
<evidence type="ECO:0000256" key="5">
    <source>
        <dbReference type="SAM" id="Phobius"/>
    </source>
</evidence>
<keyword evidence="3" id="KW-0843">Virulence</keyword>
<proteinExistence type="predicted"/>
<feature type="transmembrane region" description="Helical" evidence="5">
    <location>
        <begin position="587"/>
        <end position="609"/>
    </location>
</feature>
<protein>
    <submittedName>
        <fullName evidence="7">Phospholipase C</fullName>
    </submittedName>
</protein>
<gene>
    <name evidence="7" type="ORF">BKA16_003834</name>
</gene>
<feature type="chain" id="PRO_5032757818" evidence="6">
    <location>
        <begin position="33"/>
        <end position="614"/>
    </location>
</feature>
<evidence type="ECO:0000256" key="2">
    <source>
        <dbReference type="ARBA" id="ARBA00022801"/>
    </source>
</evidence>
<sequence length="614" mass="65833">MKRSPARSASRLARSAGLVGAAALTFAVGSVAAPAALADPDDTATPIKHVVVLFDENVSFDHYFGTYPNAANTPGEKLQGSGTAAPAFHAAPGTPTDVDTFTHAGLAGDANPNTYKPFRFSPEQAITCDQNHEYLAEQKSFDNGKMDKFVEFTTKDKCASDGEDMYEHPGSVMGYYDGNTVAGMWNYAQNFTMNDNYWSTVFGPSTPGALNLISGQTFGVRSYDPTTRQRTDKPDEAVVAAPTADGVGTVIEDPDPLYDDCSNKNLTSDDSLAAMDGKNVGDQLNAKSVTWGWFQGGFRPSKAAGDGTGAQCSTTHTNVAGNAVVDYSPHHNPFSYYESTANRHHVAPKDIDEIGHDGQANHNYDLTDFDEALDAGRLPAVSFLKAPEYQDGHASYSDPLDEQTFVTSYVNRLQRSPDWSSTAVVIAYDDSDGWYDHRPPTILSGSKNTEFDSTICSDATAPAIGGDELRCGPGSRQPFLLISPFARKNVVDHTPIEQASILKFVQDNWRLGRIDGSADERSGKIDAMFDFAHPRTDKVWLDQVTGAVVADAPPADQGAQKADVASSSEEPAPTAEASDDDSSHTGLWVGVIVAVIVVVLIAIGAWSMVSRRKG</sequence>
<keyword evidence="5" id="KW-1133">Transmembrane helix</keyword>
<feature type="region of interest" description="Disordered" evidence="4">
    <location>
        <begin position="552"/>
        <end position="583"/>
    </location>
</feature>
<dbReference type="InterPro" id="IPR017850">
    <property type="entry name" value="Alkaline_phosphatase_core_sf"/>
</dbReference>
<dbReference type="RefSeq" id="WP_183372158.1">
    <property type="nucleotide sequence ID" value="NZ_BAABHL010000126.1"/>
</dbReference>
<dbReference type="PANTHER" id="PTHR31956">
    <property type="entry name" value="NON-SPECIFIC PHOSPHOLIPASE C4-RELATED"/>
    <property type="match status" value="1"/>
</dbReference>
<dbReference type="AlphaFoldDB" id="A0A840F080"/>
<dbReference type="Pfam" id="PF04185">
    <property type="entry name" value="Phosphoesterase"/>
    <property type="match status" value="1"/>
</dbReference>
<comment type="caution">
    <text evidence="7">The sequence shown here is derived from an EMBL/GenBank/DDBJ whole genome shotgun (WGS) entry which is preliminary data.</text>
</comment>
<keyword evidence="8" id="KW-1185">Reference proteome</keyword>
<name>A0A840F080_9ACTN</name>
<dbReference type="Proteomes" id="UP000551501">
    <property type="component" value="Unassembled WGS sequence"/>
</dbReference>